<dbReference type="AlphaFoldDB" id="A0AAN8NNU6"/>
<evidence type="ECO:0000313" key="2">
    <source>
        <dbReference type="EMBL" id="KAK6514894.1"/>
    </source>
</evidence>
<reference evidence="2 3" key="1">
    <citation type="submission" date="2019-10" db="EMBL/GenBank/DDBJ databases">
        <authorList>
            <person name="Palmer J.M."/>
        </authorList>
    </citation>
    <scope>NUCLEOTIDE SEQUENCE [LARGE SCALE GENOMIC DNA]</scope>
    <source>
        <strain evidence="2 3">TWF506</strain>
    </source>
</reference>
<organism evidence="2 3">
    <name type="scientific">Arthrobotrys conoides</name>
    <dbReference type="NCBI Taxonomy" id="74498"/>
    <lineage>
        <taxon>Eukaryota</taxon>
        <taxon>Fungi</taxon>
        <taxon>Dikarya</taxon>
        <taxon>Ascomycota</taxon>
        <taxon>Pezizomycotina</taxon>
        <taxon>Orbiliomycetes</taxon>
        <taxon>Orbiliales</taxon>
        <taxon>Orbiliaceae</taxon>
        <taxon>Arthrobotrys</taxon>
    </lineage>
</organism>
<keyword evidence="3" id="KW-1185">Reference proteome</keyword>
<dbReference type="EMBL" id="JAVHJM010000004">
    <property type="protein sequence ID" value="KAK6514894.1"/>
    <property type="molecule type" value="Genomic_DNA"/>
</dbReference>
<accession>A0AAN8NNU6</accession>
<feature type="compositionally biased region" description="Basic and acidic residues" evidence="1">
    <location>
        <begin position="89"/>
        <end position="109"/>
    </location>
</feature>
<evidence type="ECO:0000256" key="1">
    <source>
        <dbReference type="SAM" id="MobiDB-lite"/>
    </source>
</evidence>
<protein>
    <submittedName>
        <fullName evidence="2">Uncharacterized protein</fullName>
    </submittedName>
</protein>
<sequence length="131" mass="14006">MSTSGEQSNVRLACGSCDFSLADIDKDTIPSHSPSSSVDNYRGSDEETEQEPRGPLNLSTETKAPKEKGVIAADKKQIENQSTSSRPGAEAEARNFKEGTKQVERKQSEDQSTITGSGVTPRQKSTLSVGS</sequence>
<evidence type="ECO:0000313" key="3">
    <source>
        <dbReference type="Proteomes" id="UP001307849"/>
    </source>
</evidence>
<gene>
    <name evidence="2" type="ORF">TWF506_007256</name>
</gene>
<proteinExistence type="predicted"/>
<feature type="compositionally biased region" description="Polar residues" evidence="1">
    <location>
        <begin position="110"/>
        <end position="131"/>
    </location>
</feature>
<dbReference type="Proteomes" id="UP001307849">
    <property type="component" value="Unassembled WGS sequence"/>
</dbReference>
<comment type="caution">
    <text evidence="2">The sequence shown here is derived from an EMBL/GenBank/DDBJ whole genome shotgun (WGS) entry which is preliminary data.</text>
</comment>
<feature type="region of interest" description="Disordered" evidence="1">
    <location>
        <begin position="23"/>
        <end position="131"/>
    </location>
</feature>
<feature type="compositionally biased region" description="Basic and acidic residues" evidence="1">
    <location>
        <begin position="63"/>
        <end position="78"/>
    </location>
</feature>
<name>A0AAN8NNU6_9PEZI</name>
<feature type="compositionally biased region" description="Polar residues" evidence="1">
    <location>
        <begin position="30"/>
        <end position="39"/>
    </location>
</feature>